<dbReference type="Pfam" id="PF07536">
    <property type="entry name" value="HWE_HK"/>
    <property type="match status" value="1"/>
</dbReference>
<dbReference type="AlphaFoldDB" id="A0A396RP18"/>
<dbReference type="EMBL" id="QWLV01000003">
    <property type="protein sequence ID" value="RHW17536.1"/>
    <property type="molecule type" value="Genomic_DNA"/>
</dbReference>
<dbReference type="RefSeq" id="WP_118863802.1">
    <property type="nucleotide sequence ID" value="NZ_QWLV01000003.1"/>
</dbReference>
<dbReference type="SUPFAM" id="SSF55785">
    <property type="entry name" value="PYP-like sensor domain (PAS domain)"/>
    <property type="match status" value="1"/>
</dbReference>
<evidence type="ECO:0000313" key="11">
    <source>
        <dbReference type="EMBL" id="RHW17536.1"/>
    </source>
</evidence>
<keyword evidence="5" id="KW-0547">Nucleotide-binding</keyword>
<dbReference type="GO" id="GO:0005524">
    <property type="term" value="F:ATP binding"/>
    <property type="evidence" value="ECO:0007669"/>
    <property type="project" value="UniProtKB-KW"/>
</dbReference>
<sequence length="472" mass="52522">MAEHAPAPSSAEETGKLLDENEQLRTALESSLDENARLAEDRDRLLRRVTTLAHELHAVTSPPPSPPQPAAEEVLAETKQSQAEEELRVAFEELQMLTEELEASNNSLHQANANLETRVADRTRELVEANAAHSRVELRFRTLVEGMPQLVWRAVEKGQWTWSSPQWRDYTGQSEADSHGTGWLSVFHPDDREGARSAWAQAAAKRAFDFEGRICHASEKRYRHFRTRAAAVLAPDGNVLEWLGTSTDVDDTIQLQQQQAVLVDELQHRTRNLVAVIRAIMLRTIKDSASLEDFRRCIDDRMQALARVQGLLSRRGAGRVTFDALLRQELAAHVDLDASGKAPRVSIDGPAGIPLRSSTVQTFALALHELATNAVKHGALSSPQGRLAVRWTVRQRDGKDYLHVDWRESGIANMIEGKTSPGHSGYGRELIERALPYQLGARSSFAFTEDGIHCTIEVLVPEDDADREKADG</sequence>
<organism evidence="11 12">
    <name type="scientific">Sphingomonas gilva</name>
    <dbReference type="NCBI Taxonomy" id="2305907"/>
    <lineage>
        <taxon>Bacteria</taxon>
        <taxon>Pseudomonadati</taxon>
        <taxon>Pseudomonadota</taxon>
        <taxon>Alphaproteobacteria</taxon>
        <taxon>Sphingomonadales</taxon>
        <taxon>Sphingomonadaceae</taxon>
        <taxon>Sphingomonas</taxon>
    </lineage>
</organism>
<comment type="caution">
    <text evidence="11">The sequence shown here is derived from an EMBL/GenBank/DDBJ whole genome shotgun (WGS) entry which is preliminary data.</text>
</comment>
<dbReference type="PANTHER" id="PTHR41523:SF7">
    <property type="entry name" value="HISTIDINE KINASE"/>
    <property type="match status" value="1"/>
</dbReference>
<evidence type="ECO:0000256" key="1">
    <source>
        <dbReference type="ARBA" id="ARBA00000085"/>
    </source>
</evidence>
<feature type="domain" description="PAS" evidence="10">
    <location>
        <begin position="136"/>
        <end position="207"/>
    </location>
</feature>
<protein>
    <recommendedName>
        <fullName evidence="2">histidine kinase</fullName>
        <ecNumber evidence="2">2.7.13.3</ecNumber>
    </recommendedName>
</protein>
<evidence type="ECO:0000313" key="12">
    <source>
        <dbReference type="Proteomes" id="UP000266693"/>
    </source>
</evidence>
<dbReference type="Proteomes" id="UP000266693">
    <property type="component" value="Unassembled WGS sequence"/>
</dbReference>
<keyword evidence="8" id="KW-0175">Coiled coil</keyword>
<dbReference type="OrthoDB" id="9760752at2"/>
<evidence type="ECO:0000259" key="10">
    <source>
        <dbReference type="PROSITE" id="PS50112"/>
    </source>
</evidence>
<feature type="coiled-coil region" evidence="8">
    <location>
        <begin position="21"/>
        <end position="48"/>
    </location>
</feature>
<name>A0A396RP18_9SPHN</name>
<evidence type="ECO:0000256" key="5">
    <source>
        <dbReference type="ARBA" id="ARBA00022741"/>
    </source>
</evidence>
<evidence type="ECO:0000256" key="8">
    <source>
        <dbReference type="SAM" id="Coils"/>
    </source>
</evidence>
<dbReference type="PROSITE" id="PS50112">
    <property type="entry name" value="PAS"/>
    <property type="match status" value="1"/>
</dbReference>
<feature type="coiled-coil region" evidence="8">
    <location>
        <begin position="80"/>
        <end position="132"/>
    </location>
</feature>
<dbReference type="SMART" id="SM00911">
    <property type="entry name" value="HWE_HK"/>
    <property type="match status" value="1"/>
</dbReference>
<evidence type="ECO:0000256" key="2">
    <source>
        <dbReference type="ARBA" id="ARBA00012438"/>
    </source>
</evidence>
<dbReference type="NCBIfam" id="TIGR00229">
    <property type="entry name" value="sensory_box"/>
    <property type="match status" value="1"/>
</dbReference>
<dbReference type="InterPro" id="IPR035965">
    <property type="entry name" value="PAS-like_dom_sf"/>
</dbReference>
<evidence type="ECO:0000256" key="6">
    <source>
        <dbReference type="ARBA" id="ARBA00022777"/>
    </source>
</evidence>
<dbReference type="Gene3D" id="3.30.565.10">
    <property type="entry name" value="Histidine kinase-like ATPase, C-terminal domain"/>
    <property type="match status" value="1"/>
</dbReference>
<dbReference type="FunFam" id="3.30.450.20:FF:000099">
    <property type="entry name" value="Sensory box sensor histidine kinase"/>
    <property type="match status" value="1"/>
</dbReference>
<reference evidence="11 12" key="1">
    <citation type="submission" date="2018-08" db="EMBL/GenBank/DDBJ databases">
        <title>The multiple taxonomic identification of Sphingomonas gilva.</title>
        <authorList>
            <person name="Zhu D."/>
            <person name="Zheng S."/>
        </authorList>
    </citation>
    <scope>NUCLEOTIDE SEQUENCE [LARGE SCALE GENOMIC DNA]</scope>
    <source>
        <strain evidence="11 12">ZDH117</strain>
    </source>
</reference>
<dbReference type="GO" id="GO:0004673">
    <property type="term" value="F:protein histidine kinase activity"/>
    <property type="evidence" value="ECO:0007669"/>
    <property type="project" value="UniProtKB-EC"/>
</dbReference>
<comment type="catalytic activity">
    <reaction evidence="1">
        <text>ATP + protein L-histidine = ADP + protein N-phospho-L-histidine.</text>
        <dbReference type="EC" id="2.7.13.3"/>
    </reaction>
</comment>
<dbReference type="InterPro" id="IPR013655">
    <property type="entry name" value="PAS_fold_3"/>
</dbReference>
<keyword evidence="12" id="KW-1185">Reference proteome</keyword>
<dbReference type="CDD" id="cd00130">
    <property type="entry name" value="PAS"/>
    <property type="match status" value="1"/>
</dbReference>
<proteinExistence type="predicted"/>
<keyword evidence="4" id="KW-0808">Transferase</keyword>
<dbReference type="SMART" id="SM00091">
    <property type="entry name" value="PAS"/>
    <property type="match status" value="1"/>
</dbReference>
<dbReference type="Pfam" id="PF08447">
    <property type="entry name" value="PAS_3"/>
    <property type="match status" value="1"/>
</dbReference>
<evidence type="ECO:0000256" key="3">
    <source>
        <dbReference type="ARBA" id="ARBA00022553"/>
    </source>
</evidence>
<feature type="compositionally biased region" description="Low complexity" evidence="9">
    <location>
        <begin position="1"/>
        <end position="12"/>
    </location>
</feature>
<dbReference type="InterPro" id="IPR011102">
    <property type="entry name" value="Sig_transdc_His_kinase_HWE"/>
</dbReference>
<dbReference type="Gene3D" id="3.30.450.20">
    <property type="entry name" value="PAS domain"/>
    <property type="match status" value="1"/>
</dbReference>
<gene>
    <name evidence="11" type="ORF">D1610_08735</name>
</gene>
<dbReference type="PANTHER" id="PTHR41523">
    <property type="entry name" value="TWO-COMPONENT SYSTEM SENSOR PROTEIN"/>
    <property type="match status" value="1"/>
</dbReference>
<evidence type="ECO:0000256" key="4">
    <source>
        <dbReference type="ARBA" id="ARBA00022679"/>
    </source>
</evidence>
<keyword evidence="6" id="KW-0418">Kinase</keyword>
<dbReference type="EC" id="2.7.13.3" evidence="2"/>
<accession>A0A396RP18</accession>
<keyword evidence="7" id="KW-0067">ATP-binding</keyword>
<feature type="region of interest" description="Disordered" evidence="9">
    <location>
        <begin position="1"/>
        <end position="21"/>
    </location>
</feature>
<evidence type="ECO:0000256" key="9">
    <source>
        <dbReference type="SAM" id="MobiDB-lite"/>
    </source>
</evidence>
<dbReference type="InterPro" id="IPR036890">
    <property type="entry name" value="HATPase_C_sf"/>
</dbReference>
<dbReference type="SUPFAM" id="SSF55874">
    <property type="entry name" value="ATPase domain of HSP90 chaperone/DNA topoisomerase II/histidine kinase"/>
    <property type="match status" value="1"/>
</dbReference>
<dbReference type="InterPro" id="IPR000014">
    <property type="entry name" value="PAS"/>
</dbReference>
<evidence type="ECO:0000256" key="7">
    <source>
        <dbReference type="ARBA" id="ARBA00022840"/>
    </source>
</evidence>
<keyword evidence="3" id="KW-0597">Phosphoprotein</keyword>